<evidence type="ECO:0000256" key="1">
    <source>
        <dbReference type="SAM" id="MobiDB-lite"/>
    </source>
</evidence>
<sequence length="89" mass="9417">MVGPLSARTSSTDLRSGGGGVGLLREEGSDRGQTLSEVAIREKIGNSLFLSLSLSLSLSLLLTVIFSNIRLGDSRPASGLAFYFSIHDF</sequence>
<keyword evidence="2" id="KW-1133">Transmembrane helix</keyword>
<comment type="caution">
    <text evidence="3">The sequence shown here is derived from an EMBL/GenBank/DDBJ whole genome shotgun (WGS) entry which is preliminary data.</text>
</comment>
<evidence type="ECO:0000313" key="4">
    <source>
        <dbReference type="Proteomes" id="UP001140949"/>
    </source>
</evidence>
<proteinExistence type="predicted"/>
<keyword evidence="2" id="KW-0472">Membrane</keyword>
<reference evidence="3" key="2">
    <citation type="submission" date="2023-04" db="EMBL/GenBank/DDBJ databases">
        <authorList>
            <person name="Bruccoleri R.E."/>
            <person name="Oakeley E.J."/>
            <person name="Faust A.-M."/>
            <person name="Dessus-Babus S."/>
            <person name="Altorfer M."/>
            <person name="Burckhardt D."/>
            <person name="Oertli M."/>
            <person name="Naumann U."/>
            <person name="Petersen F."/>
            <person name="Wong J."/>
        </authorList>
    </citation>
    <scope>NUCLEOTIDE SEQUENCE</scope>
    <source>
        <strain evidence="3">GSM-AAB239-AS_SAM_17_03QT</strain>
        <tissue evidence="3">Leaf</tissue>
    </source>
</reference>
<organism evidence="3 4">
    <name type="scientific">Iris pallida</name>
    <name type="common">Sweet iris</name>
    <dbReference type="NCBI Taxonomy" id="29817"/>
    <lineage>
        <taxon>Eukaryota</taxon>
        <taxon>Viridiplantae</taxon>
        <taxon>Streptophyta</taxon>
        <taxon>Embryophyta</taxon>
        <taxon>Tracheophyta</taxon>
        <taxon>Spermatophyta</taxon>
        <taxon>Magnoliopsida</taxon>
        <taxon>Liliopsida</taxon>
        <taxon>Asparagales</taxon>
        <taxon>Iridaceae</taxon>
        <taxon>Iridoideae</taxon>
        <taxon>Irideae</taxon>
        <taxon>Iris</taxon>
    </lineage>
</organism>
<keyword evidence="4" id="KW-1185">Reference proteome</keyword>
<protein>
    <submittedName>
        <fullName evidence="3">Uncharacterized protein</fullName>
    </submittedName>
</protein>
<feature type="region of interest" description="Disordered" evidence="1">
    <location>
        <begin position="1"/>
        <end position="28"/>
    </location>
</feature>
<accession>A0AAX6ERH6</accession>
<reference evidence="3" key="1">
    <citation type="journal article" date="2023" name="GigaByte">
        <title>Genome assembly of the bearded iris, Iris pallida Lam.</title>
        <authorList>
            <person name="Bruccoleri R.E."/>
            <person name="Oakeley E.J."/>
            <person name="Faust A.M.E."/>
            <person name="Altorfer M."/>
            <person name="Dessus-Babus S."/>
            <person name="Burckhardt D."/>
            <person name="Oertli M."/>
            <person name="Naumann U."/>
            <person name="Petersen F."/>
            <person name="Wong J."/>
        </authorList>
    </citation>
    <scope>NUCLEOTIDE SEQUENCE</scope>
    <source>
        <strain evidence="3">GSM-AAB239-AS_SAM_17_03QT</strain>
    </source>
</reference>
<feature type="transmembrane region" description="Helical" evidence="2">
    <location>
        <begin position="48"/>
        <end position="66"/>
    </location>
</feature>
<dbReference type="EMBL" id="JANAVB010034617">
    <property type="protein sequence ID" value="KAJ6806521.1"/>
    <property type="molecule type" value="Genomic_DNA"/>
</dbReference>
<gene>
    <name evidence="3" type="ORF">M6B38_174920</name>
</gene>
<dbReference type="Proteomes" id="UP001140949">
    <property type="component" value="Unassembled WGS sequence"/>
</dbReference>
<evidence type="ECO:0000313" key="3">
    <source>
        <dbReference type="EMBL" id="KAJ6806521.1"/>
    </source>
</evidence>
<keyword evidence="2" id="KW-0812">Transmembrane</keyword>
<evidence type="ECO:0000256" key="2">
    <source>
        <dbReference type="SAM" id="Phobius"/>
    </source>
</evidence>
<dbReference type="AlphaFoldDB" id="A0AAX6ERH6"/>
<name>A0AAX6ERH6_IRIPA</name>